<organism evidence="12 13">
    <name type="scientific">Iamia majanohamensis</name>
    <dbReference type="NCBI Taxonomy" id="467976"/>
    <lineage>
        <taxon>Bacteria</taxon>
        <taxon>Bacillati</taxon>
        <taxon>Actinomycetota</taxon>
        <taxon>Acidimicrobiia</taxon>
        <taxon>Acidimicrobiales</taxon>
        <taxon>Iamiaceae</taxon>
        <taxon>Iamia</taxon>
    </lineage>
</organism>
<evidence type="ECO:0000256" key="6">
    <source>
        <dbReference type="ARBA" id="ARBA00022801"/>
    </source>
</evidence>
<dbReference type="AlphaFoldDB" id="A0AAE9Y6G0"/>
<dbReference type="PRINTS" id="PR00781">
    <property type="entry name" value="LIPOSIGPTASE"/>
</dbReference>
<keyword evidence="8 9" id="KW-0472">Membrane</keyword>
<comment type="function">
    <text evidence="9 10">This protein specifically catalyzes the removal of signal peptides from prolipoproteins.</text>
</comment>
<dbReference type="GO" id="GO:0006508">
    <property type="term" value="P:proteolysis"/>
    <property type="evidence" value="ECO:0007669"/>
    <property type="project" value="UniProtKB-KW"/>
</dbReference>
<dbReference type="Proteomes" id="UP001216390">
    <property type="component" value="Chromosome"/>
</dbReference>
<evidence type="ECO:0000256" key="11">
    <source>
        <dbReference type="RuleBase" id="RU004181"/>
    </source>
</evidence>
<comment type="similarity">
    <text evidence="1 9 11">Belongs to the peptidase A8 family.</text>
</comment>
<feature type="transmembrane region" description="Helical" evidence="9">
    <location>
        <begin position="85"/>
        <end position="103"/>
    </location>
</feature>
<reference evidence="12" key="1">
    <citation type="submission" date="2023-01" db="EMBL/GenBank/DDBJ databases">
        <title>The diversity of Class Acidimicrobiia in South China Sea sediment environments and the proposal of Iamia marina sp. nov., a novel species of the genus Iamia.</title>
        <authorList>
            <person name="He Y."/>
            <person name="Tian X."/>
        </authorList>
    </citation>
    <scope>NUCLEOTIDE SEQUENCE</scope>
    <source>
        <strain evidence="12">DSM 19957</strain>
    </source>
</reference>
<dbReference type="PROSITE" id="PS00855">
    <property type="entry name" value="SPASE_II"/>
    <property type="match status" value="1"/>
</dbReference>
<evidence type="ECO:0000256" key="7">
    <source>
        <dbReference type="ARBA" id="ARBA00022989"/>
    </source>
</evidence>
<comment type="pathway">
    <text evidence="9">Protein modification; lipoprotein biosynthesis (signal peptide cleavage).</text>
</comment>
<name>A0AAE9Y6G0_9ACTN</name>
<evidence type="ECO:0000256" key="1">
    <source>
        <dbReference type="ARBA" id="ARBA00006139"/>
    </source>
</evidence>
<evidence type="ECO:0000256" key="5">
    <source>
        <dbReference type="ARBA" id="ARBA00022750"/>
    </source>
</evidence>
<feature type="transmembrane region" description="Helical" evidence="9">
    <location>
        <begin position="61"/>
        <end position="78"/>
    </location>
</feature>
<evidence type="ECO:0000313" key="12">
    <source>
        <dbReference type="EMBL" id="WCO65208.1"/>
    </source>
</evidence>
<dbReference type="PANTHER" id="PTHR33695">
    <property type="entry name" value="LIPOPROTEIN SIGNAL PEPTIDASE"/>
    <property type="match status" value="1"/>
</dbReference>
<dbReference type="EMBL" id="CP116942">
    <property type="protein sequence ID" value="WCO65208.1"/>
    <property type="molecule type" value="Genomic_DNA"/>
</dbReference>
<comment type="subcellular location">
    <subcellularLocation>
        <location evidence="9">Cell membrane</location>
        <topology evidence="9">Multi-pass membrane protein</topology>
    </subcellularLocation>
</comment>
<keyword evidence="7 9" id="KW-1133">Transmembrane helix</keyword>
<comment type="catalytic activity">
    <reaction evidence="9 10">
        <text>Release of signal peptides from bacterial membrane prolipoproteins. Hydrolyzes -Xaa-Yaa-Zaa-|-(S,diacylglyceryl)Cys-, in which Xaa is hydrophobic (preferably Leu), and Yaa (Ala or Ser) and Zaa (Gly or Ala) have small, neutral side chains.</text>
        <dbReference type="EC" id="3.4.23.36"/>
    </reaction>
</comment>
<evidence type="ECO:0000256" key="2">
    <source>
        <dbReference type="ARBA" id="ARBA00022475"/>
    </source>
</evidence>
<feature type="transmembrane region" description="Helical" evidence="9">
    <location>
        <begin position="134"/>
        <end position="155"/>
    </location>
</feature>
<evidence type="ECO:0000256" key="4">
    <source>
        <dbReference type="ARBA" id="ARBA00022692"/>
    </source>
</evidence>
<keyword evidence="5 9" id="KW-0064">Aspartyl protease</keyword>
<gene>
    <name evidence="9 12" type="primary">lspA</name>
    <name evidence="12" type="ORF">PO878_11935</name>
</gene>
<protein>
    <recommendedName>
        <fullName evidence="9">Lipoprotein signal peptidase</fullName>
        <ecNumber evidence="9">3.4.23.36</ecNumber>
    </recommendedName>
    <alternativeName>
        <fullName evidence="9">Prolipoprotein signal peptidase</fullName>
    </alternativeName>
    <alternativeName>
        <fullName evidence="9">Signal peptidase II</fullName>
        <shortName evidence="9">SPase II</shortName>
    </alternativeName>
</protein>
<evidence type="ECO:0000256" key="9">
    <source>
        <dbReference type="HAMAP-Rule" id="MF_00161"/>
    </source>
</evidence>
<proteinExistence type="inferred from homology"/>
<dbReference type="KEGG" id="ima:PO878_11935"/>
<dbReference type="GO" id="GO:0005886">
    <property type="term" value="C:plasma membrane"/>
    <property type="evidence" value="ECO:0007669"/>
    <property type="project" value="UniProtKB-SubCell"/>
</dbReference>
<dbReference type="Pfam" id="PF01252">
    <property type="entry name" value="Peptidase_A8"/>
    <property type="match status" value="1"/>
</dbReference>
<dbReference type="RefSeq" id="WP_272734733.1">
    <property type="nucleotide sequence ID" value="NZ_CP116942.1"/>
</dbReference>
<evidence type="ECO:0000256" key="8">
    <source>
        <dbReference type="ARBA" id="ARBA00023136"/>
    </source>
</evidence>
<dbReference type="PANTHER" id="PTHR33695:SF1">
    <property type="entry name" value="LIPOPROTEIN SIGNAL PEPTIDASE"/>
    <property type="match status" value="1"/>
</dbReference>
<dbReference type="HAMAP" id="MF_00161">
    <property type="entry name" value="LspA"/>
    <property type="match status" value="1"/>
</dbReference>
<sequence>MPHLRVVAGVAVAAVVLDQLTKTWALRRLGDRRPFEVIGSLRFNLTWNTGTAFSLGDDLNLGPFIAVVALAVVGWLLWAGYTARTVGAVAAGLVAGGAVGNLIDRALRSGPAGAPAGFMGGAVVDFIDLQWWPVFNVADAGIVCGAVLLVVVSLFEPREPAEAGAG</sequence>
<keyword evidence="4 9" id="KW-0812">Transmembrane</keyword>
<accession>A0AAE9Y6G0</accession>
<dbReference type="InterPro" id="IPR001872">
    <property type="entry name" value="Peptidase_A8"/>
</dbReference>
<feature type="active site" evidence="9">
    <location>
        <position position="125"/>
    </location>
</feature>
<comment type="caution">
    <text evidence="9">Lacks conserved residue(s) required for the propagation of feature annotation.</text>
</comment>
<dbReference type="EC" id="3.4.23.36" evidence="9"/>
<keyword evidence="3 9" id="KW-0645">Protease</keyword>
<keyword evidence="13" id="KW-1185">Reference proteome</keyword>
<evidence type="ECO:0000313" key="13">
    <source>
        <dbReference type="Proteomes" id="UP001216390"/>
    </source>
</evidence>
<keyword evidence="2 9" id="KW-1003">Cell membrane</keyword>
<evidence type="ECO:0000256" key="3">
    <source>
        <dbReference type="ARBA" id="ARBA00022670"/>
    </source>
</evidence>
<evidence type="ECO:0000256" key="10">
    <source>
        <dbReference type="RuleBase" id="RU000594"/>
    </source>
</evidence>
<feature type="active site" evidence="9">
    <location>
        <position position="139"/>
    </location>
</feature>
<dbReference type="GO" id="GO:0004190">
    <property type="term" value="F:aspartic-type endopeptidase activity"/>
    <property type="evidence" value="ECO:0007669"/>
    <property type="project" value="UniProtKB-UniRule"/>
</dbReference>
<dbReference type="NCBIfam" id="TIGR00077">
    <property type="entry name" value="lspA"/>
    <property type="match status" value="1"/>
</dbReference>
<keyword evidence="6 9" id="KW-0378">Hydrolase</keyword>